<comment type="caution">
    <text evidence="2">The sequence shown here is derived from an EMBL/GenBank/DDBJ whole genome shotgun (WGS) entry which is preliminary data.</text>
</comment>
<organism evidence="2 3">
    <name type="scientific">Hyphomonas johnsonii MHS-2</name>
    <dbReference type="NCBI Taxonomy" id="1280950"/>
    <lineage>
        <taxon>Bacteria</taxon>
        <taxon>Pseudomonadati</taxon>
        <taxon>Pseudomonadota</taxon>
        <taxon>Alphaproteobacteria</taxon>
        <taxon>Hyphomonadales</taxon>
        <taxon>Hyphomonadaceae</taxon>
        <taxon>Hyphomonas</taxon>
    </lineage>
</organism>
<dbReference type="OrthoDB" id="9767994at2"/>
<name>A0A059FJ84_9PROT</name>
<dbReference type="GO" id="GO:0016491">
    <property type="term" value="F:oxidoreductase activity"/>
    <property type="evidence" value="ECO:0007669"/>
    <property type="project" value="InterPro"/>
</dbReference>
<dbReference type="SUPFAM" id="SSF56003">
    <property type="entry name" value="Molybdenum cofactor-binding domain"/>
    <property type="match status" value="2"/>
</dbReference>
<protein>
    <submittedName>
        <fullName evidence="2">Putative membrane-bound aldehyde dehydrogenase (Pyrroloquinoline-quinone-linked)</fullName>
    </submittedName>
</protein>
<dbReference type="Gene3D" id="3.90.1170.50">
    <property type="entry name" value="Aldehyde oxidase/xanthine dehydrogenase, a/b hammerhead"/>
    <property type="match status" value="1"/>
</dbReference>
<gene>
    <name evidence="2" type="ORF">HJO_12671</name>
</gene>
<dbReference type="PATRIC" id="fig|1280950.3.peg.2539"/>
<dbReference type="Pfam" id="PF20256">
    <property type="entry name" value="MoCoBD_2"/>
    <property type="match status" value="2"/>
</dbReference>
<dbReference type="InterPro" id="IPR012368">
    <property type="entry name" value="OxRdtase_Mopterin-bd_su_IorB"/>
</dbReference>
<dbReference type="InterPro" id="IPR037165">
    <property type="entry name" value="AldOxase/xan_DH_Mopterin-bd_sf"/>
</dbReference>
<dbReference type="InterPro" id="IPR006311">
    <property type="entry name" value="TAT_signal"/>
</dbReference>
<feature type="domain" description="Aldehyde oxidase/xanthine dehydrogenase a/b hammerhead" evidence="1">
    <location>
        <begin position="216"/>
        <end position="302"/>
    </location>
</feature>
<dbReference type="InterPro" id="IPR052516">
    <property type="entry name" value="N-heterocyclic_Hydroxylase"/>
</dbReference>
<dbReference type="EMBL" id="ARYK01000006">
    <property type="protein sequence ID" value="KCZ90704.1"/>
    <property type="molecule type" value="Genomic_DNA"/>
</dbReference>
<dbReference type="PROSITE" id="PS51318">
    <property type="entry name" value="TAT"/>
    <property type="match status" value="1"/>
</dbReference>
<dbReference type="PANTHER" id="PTHR47495:SF2">
    <property type="entry name" value="ALDEHYDE DEHYDROGENASE"/>
    <property type="match status" value="1"/>
</dbReference>
<evidence type="ECO:0000259" key="1">
    <source>
        <dbReference type="SMART" id="SM01008"/>
    </source>
</evidence>
<accession>A0A059FJ84</accession>
<dbReference type="eggNOG" id="COG1529">
    <property type="taxonomic scope" value="Bacteria"/>
</dbReference>
<dbReference type="InterPro" id="IPR008274">
    <property type="entry name" value="AldOxase/xan_DH_MoCoBD1"/>
</dbReference>
<dbReference type="AlphaFoldDB" id="A0A059FJ84"/>
<reference evidence="2 3" key="1">
    <citation type="journal article" date="2014" name="Antonie Van Leeuwenhoek">
        <title>Hyphomonas beringensis sp. nov. and Hyphomonas chukchiensis sp. nov., isolated from surface seawater of the Bering Sea and Chukchi Sea.</title>
        <authorList>
            <person name="Li C."/>
            <person name="Lai Q."/>
            <person name="Li G."/>
            <person name="Dong C."/>
            <person name="Wang J."/>
            <person name="Liao Y."/>
            <person name="Shao Z."/>
        </authorList>
    </citation>
    <scope>NUCLEOTIDE SEQUENCE [LARGE SCALE GENOMIC DNA]</scope>
    <source>
        <strain evidence="2 3">MHS-2</strain>
    </source>
</reference>
<dbReference type="RefSeq" id="WP_035617405.1">
    <property type="nucleotide sequence ID" value="NZ_ARYK01000006.1"/>
</dbReference>
<dbReference type="InterPro" id="IPR046867">
    <property type="entry name" value="AldOxase/xan_DH_MoCoBD2"/>
</dbReference>
<evidence type="ECO:0000313" key="3">
    <source>
        <dbReference type="Proteomes" id="UP000025171"/>
    </source>
</evidence>
<dbReference type="STRING" id="1280950.HJO_12671"/>
<dbReference type="PIRSF" id="PIRSF036389">
    <property type="entry name" value="IOR_B"/>
    <property type="match status" value="1"/>
</dbReference>
<dbReference type="PANTHER" id="PTHR47495">
    <property type="entry name" value="ALDEHYDE DEHYDROGENASE"/>
    <property type="match status" value="1"/>
</dbReference>
<dbReference type="InterPro" id="IPR000674">
    <property type="entry name" value="Ald_Oxase/Xan_DH_a/b"/>
</dbReference>
<keyword evidence="3" id="KW-1185">Reference proteome</keyword>
<dbReference type="SMART" id="SM01008">
    <property type="entry name" value="Ald_Xan_dh_C"/>
    <property type="match status" value="1"/>
</dbReference>
<dbReference type="Pfam" id="PF02738">
    <property type="entry name" value="MoCoBD_1"/>
    <property type="match status" value="1"/>
</dbReference>
<dbReference type="Proteomes" id="UP000025171">
    <property type="component" value="Unassembled WGS sequence"/>
</dbReference>
<evidence type="ECO:0000313" key="2">
    <source>
        <dbReference type="EMBL" id="KCZ90704.1"/>
    </source>
</evidence>
<sequence>MSRFTRPSDAAPTALSRRGFLITTAGGGLAFSFLTACGAKDAPSDATTIDAAPYAPTLWFSLGADGIATINIIRAEMGQHVGTALARILADELEIPWDNVRIKQVDTDPKWGLMVTGGSWSVWQTFPIYSQAGAAGRTALIEAGAAALGVDVATCTASNGEVISGGKKISYADIVSKGVTRTFTPDELAALPVKPAADRRLIGKPVMARDIKEKTNGTALYGIDAKVDGMVYARPIMPPTRNGSKVNSVDDSAAKAVKGYQQSLVIDDPSGTVTGWVMVIADTYPAAIKAVDLVKVDWTPGPTAKVSEKQIQDHASSLLDDPSQGAILDTGVTDTTAAFAAAATRVEATYTTGTALHMHLEPVNALAFEKDGVMEIHTGNQWQSLVLPWLATALGMPEDKIVMRTYRLGGGFGRRLNGDYAVPAALAAKVLGKPVKMVLTREDDTRMDSVRSPSVQRLRLAADADGKVTGMEQHVAAGWPTQVMAPFFMPNGTNGVAYDPFAISGADHWYTVGAHRVRAVSNDLANSAFRPGWLRSVGPGFTNWALESFMDEAAHALGKDPVEFRLSLLDGAGLNAGSAPNAVGGALRQAEVVRRCAAKAGWGKPLPADTGIGLATSFGQERGMPTWVACAAQVHVDRTSGRVTAEKLTLVADAGTIVDPDGALAQMQGASLWGLSLALHEGTEFVNGQVKDLNLGPYTPLRLADVPDLDISFVDSTEVPVGLGEPATTVVGPAIGNAIFNAVGARLRHIPIKPSAVLAAI</sequence>
<dbReference type="Gene3D" id="3.30.365.10">
    <property type="entry name" value="Aldehyde oxidase/xanthine dehydrogenase, molybdopterin binding domain"/>
    <property type="match status" value="4"/>
</dbReference>
<proteinExistence type="predicted"/>